<evidence type="ECO:0000313" key="1">
    <source>
        <dbReference type="EMBL" id="RPB20933.1"/>
    </source>
</evidence>
<accession>A0A3N4LDH4</accession>
<protein>
    <recommendedName>
        <fullName evidence="3">Tc1-like transposase DDE domain-containing protein</fullName>
    </recommendedName>
</protein>
<evidence type="ECO:0008006" key="3">
    <source>
        <dbReference type="Google" id="ProtNLM"/>
    </source>
</evidence>
<gene>
    <name evidence="1" type="ORF">L211DRAFT_841251</name>
</gene>
<dbReference type="AlphaFoldDB" id="A0A3N4LDH4"/>
<dbReference type="Proteomes" id="UP000267821">
    <property type="component" value="Unassembled WGS sequence"/>
</dbReference>
<dbReference type="Gene3D" id="3.30.420.10">
    <property type="entry name" value="Ribonuclease H-like superfamily/Ribonuclease H"/>
    <property type="match status" value="1"/>
</dbReference>
<dbReference type="OrthoDB" id="5803896at2759"/>
<evidence type="ECO:0000313" key="2">
    <source>
        <dbReference type="Proteomes" id="UP000267821"/>
    </source>
</evidence>
<proteinExistence type="predicted"/>
<keyword evidence="2" id="KW-1185">Reference proteome</keyword>
<dbReference type="InterPro" id="IPR036397">
    <property type="entry name" value="RNaseH_sf"/>
</dbReference>
<dbReference type="GO" id="GO:0003676">
    <property type="term" value="F:nucleic acid binding"/>
    <property type="evidence" value="ECO:0007669"/>
    <property type="project" value="InterPro"/>
</dbReference>
<dbReference type="EMBL" id="ML121566">
    <property type="protein sequence ID" value="RPB20933.1"/>
    <property type="molecule type" value="Genomic_DNA"/>
</dbReference>
<name>A0A3N4LDH4_9PEZI</name>
<organism evidence="1 2">
    <name type="scientific">Terfezia boudieri ATCC MYA-4762</name>
    <dbReference type="NCBI Taxonomy" id="1051890"/>
    <lineage>
        <taxon>Eukaryota</taxon>
        <taxon>Fungi</taxon>
        <taxon>Dikarya</taxon>
        <taxon>Ascomycota</taxon>
        <taxon>Pezizomycotina</taxon>
        <taxon>Pezizomycetes</taxon>
        <taxon>Pezizales</taxon>
        <taxon>Pezizaceae</taxon>
        <taxon>Terfezia</taxon>
    </lineage>
</organism>
<reference evidence="1 2" key="1">
    <citation type="journal article" date="2018" name="Nat. Ecol. Evol.">
        <title>Pezizomycetes genomes reveal the molecular basis of ectomycorrhizal truffle lifestyle.</title>
        <authorList>
            <person name="Murat C."/>
            <person name="Payen T."/>
            <person name="Noel B."/>
            <person name="Kuo A."/>
            <person name="Morin E."/>
            <person name="Chen J."/>
            <person name="Kohler A."/>
            <person name="Krizsan K."/>
            <person name="Balestrini R."/>
            <person name="Da Silva C."/>
            <person name="Montanini B."/>
            <person name="Hainaut M."/>
            <person name="Levati E."/>
            <person name="Barry K.W."/>
            <person name="Belfiori B."/>
            <person name="Cichocki N."/>
            <person name="Clum A."/>
            <person name="Dockter R.B."/>
            <person name="Fauchery L."/>
            <person name="Guy J."/>
            <person name="Iotti M."/>
            <person name="Le Tacon F."/>
            <person name="Lindquist E.A."/>
            <person name="Lipzen A."/>
            <person name="Malagnac F."/>
            <person name="Mello A."/>
            <person name="Molinier V."/>
            <person name="Miyauchi S."/>
            <person name="Poulain J."/>
            <person name="Riccioni C."/>
            <person name="Rubini A."/>
            <person name="Sitrit Y."/>
            <person name="Splivallo R."/>
            <person name="Traeger S."/>
            <person name="Wang M."/>
            <person name="Zifcakova L."/>
            <person name="Wipf D."/>
            <person name="Zambonelli A."/>
            <person name="Paolocci F."/>
            <person name="Nowrousian M."/>
            <person name="Ottonello S."/>
            <person name="Baldrian P."/>
            <person name="Spatafora J.W."/>
            <person name="Henrissat B."/>
            <person name="Nagy L.G."/>
            <person name="Aury J.M."/>
            <person name="Wincker P."/>
            <person name="Grigoriev I.V."/>
            <person name="Bonfante P."/>
            <person name="Martin F.M."/>
        </authorList>
    </citation>
    <scope>NUCLEOTIDE SEQUENCE [LARGE SCALE GENOMIC DNA]</scope>
    <source>
        <strain evidence="1 2">ATCC MYA-4762</strain>
    </source>
</reference>
<sequence length="102" mass="11137">MSSVAVSLPLVKEDMAAAGISTPVFMQDNSPIHNSYYSLGWLQDEGWKVADHPANFVLKISGHCNLSGRASNCQENVGRCADTFAGVLYILLYGYGYNCWLS</sequence>
<dbReference type="InParanoid" id="A0A3N4LDH4"/>